<dbReference type="AlphaFoldDB" id="A0A845DVS1"/>
<dbReference type="EMBL" id="WMET01000004">
    <property type="protein sequence ID" value="MYL21218.1"/>
    <property type="molecule type" value="Genomic_DNA"/>
</dbReference>
<dbReference type="InterPro" id="IPR021729">
    <property type="entry name" value="DUF3298"/>
</dbReference>
<feature type="domain" description="DUF3298" evidence="2">
    <location>
        <begin position="136"/>
        <end position="202"/>
    </location>
</feature>
<dbReference type="OrthoDB" id="5637at2"/>
<dbReference type="InterPro" id="IPR037126">
    <property type="entry name" value="PdaC/RsiV-like_sf"/>
</dbReference>
<protein>
    <submittedName>
        <fullName evidence="3">DUF3298 domain-containing protein</fullName>
    </submittedName>
</protein>
<dbReference type="Pfam" id="PF11738">
    <property type="entry name" value="DUF3298"/>
    <property type="match status" value="1"/>
</dbReference>
<feature type="signal peptide" evidence="1">
    <location>
        <begin position="1"/>
        <end position="21"/>
    </location>
</feature>
<proteinExistence type="predicted"/>
<accession>A0A845DVS1</accession>
<evidence type="ECO:0000313" key="4">
    <source>
        <dbReference type="Proteomes" id="UP000460949"/>
    </source>
</evidence>
<dbReference type="Gene3D" id="3.30.565.40">
    <property type="entry name" value="Fervidobacterium nodosum Rt17-B1 like"/>
    <property type="match status" value="1"/>
</dbReference>
<sequence length="221" mass="25096">MKRLWVMALMLILITSEAVSAESLYKIMHKDKVAEDWEVHADYPLFTNLENEELQNIVNHRIIQKLEHTAGRVQKGAADFTGVPYLYYEESAVYQEKNFYSVIMTSHISRGNRYNSTVTSVNFEDRTGGEVKKLQDLFDMGKLNKEVKKVLDADPDLRAEQPFAGVRENTAFYIKDEHLVLIFNKFEVAAGVHGTPEVPVPIKGLLKTEINAPQVPIPSVT</sequence>
<dbReference type="RefSeq" id="WP_160838737.1">
    <property type="nucleotide sequence ID" value="NZ_JAIVAK010000011.1"/>
</dbReference>
<dbReference type="Gene3D" id="3.90.640.20">
    <property type="entry name" value="Heat-shock cognate protein, ATPase"/>
    <property type="match status" value="1"/>
</dbReference>
<evidence type="ECO:0000313" key="3">
    <source>
        <dbReference type="EMBL" id="MYL21218.1"/>
    </source>
</evidence>
<reference evidence="3 4" key="1">
    <citation type="submission" date="2019-11" db="EMBL/GenBank/DDBJ databases">
        <title>Genome sequences of 17 halophilic strains isolated from different environments.</title>
        <authorList>
            <person name="Furrow R.E."/>
        </authorList>
    </citation>
    <scope>NUCLEOTIDE SEQUENCE [LARGE SCALE GENOMIC DNA]</scope>
    <source>
        <strain evidence="3 4">22511_23_Filter</strain>
    </source>
</reference>
<keyword evidence="1" id="KW-0732">Signal</keyword>
<feature type="chain" id="PRO_5033034516" evidence="1">
    <location>
        <begin position="22"/>
        <end position="221"/>
    </location>
</feature>
<comment type="caution">
    <text evidence="3">The sequence shown here is derived from an EMBL/GenBank/DDBJ whole genome shotgun (WGS) entry which is preliminary data.</text>
</comment>
<evidence type="ECO:0000259" key="2">
    <source>
        <dbReference type="Pfam" id="PF11738"/>
    </source>
</evidence>
<organism evidence="3 4">
    <name type="scientific">Halobacillus litoralis</name>
    <dbReference type="NCBI Taxonomy" id="45668"/>
    <lineage>
        <taxon>Bacteria</taxon>
        <taxon>Bacillati</taxon>
        <taxon>Bacillota</taxon>
        <taxon>Bacilli</taxon>
        <taxon>Bacillales</taxon>
        <taxon>Bacillaceae</taxon>
        <taxon>Halobacillus</taxon>
    </lineage>
</organism>
<name>A0A845DVS1_9BACI</name>
<evidence type="ECO:0000256" key="1">
    <source>
        <dbReference type="SAM" id="SignalP"/>
    </source>
</evidence>
<dbReference type="Proteomes" id="UP000460949">
    <property type="component" value="Unassembled WGS sequence"/>
</dbReference>
<gene>
    <name evidence="3" type="ORF">GLW04_15055</name>
</gene>